<sequence length="261" mass="27584">MSELQAPPLRRFRHADALRADHPELAAGALYAAGVDDTVDAGRGVAAYTARALDRLAATTESRMPEVAAWRREFARMGLKPTQYRCASESLLRRLRKEGALPRIHPVVDLCNAVSAAYAVPVAALDADRIAGPLLEVRYARGDEHYTPFGGGTEHPAPGEVTFADADGRAHARRWTNRQSGHSAVGPHTRRVLVVAEALHDGGARTMAGVLAALAGEFTAHWPVTVESAQLTSGEPEFAFGGHAAASSAAGHDAPAAGHRA</sequence>
<dbReference type="Proteomes" id="UP000181951">
    <property type="component" value="Unassembled WGS sequence"/>
</dbReference>
<reference evidence="2 3" key="1">
    <citation type="submission" date="2016-10" db="EMBL/GenBank/DDBJ databases">
        <authorList>
            <person name="de Groot N.N."/>
        </authorList>
    </citation>
    <scope>NUCLEOTIDE SEQUENCE [LARGE SCALE GENOMIC DNA]</scope>
    <source>
        <strain evidence="2 3">CGMCC 4.2026</strain>
    </source>
</reference>
<dbReference type="AlphaFoldDB" id="A0A1H8Q6H9"/>
<protein>
    <submittedName>
        <fullName evidence="2">Phosphoenolpyruvate synthase</fullName>
    </submittedName>
</protein>
<dbReference type="Pfam" id="PF03483">
    <property type="entry name" value="B3_4"/>
    <property type="match status" value="1"/>
</dbReference>
<gene>
    <name evidence="2" type="ORF">SAMN05216267_102874</name>
</gene>
<dbReference type="RefSeq" id="WP_069462298.1">
    <property type="nucleotide sequence ID" value="NZ_FODD01000028.1"/>
</dbReference>
<dbReference type="EMBL" id="FODD01000028">
    <property type="protein sequence ID" value="SEO49820.1"/>
    <property type="molecule type" value="Genomic_DNA"/>
</dbReference>
<evidence type="ECO:0000313" key="3">
    <source>
        <dbReference type="Proteomes" id="UP000181951"/>
    </source>
</evidence>
<dbReference type="InterPro" id="IPR005146">
    <property type="entry name" value="B3/B4_tRNA-bd"/>
</dbReference>
<evidence type="ECO:0000313" key="2">
    <source>
        <dbReference type="EMBL" id="SEO49820.1"/>
    </source>
</evidence>
<dbReference type="PANTHER" id="PTHR39209">
    <property type="match status" value="1"/>
</dbReference>
<dbReference type="STRING" id="310780.SAMN05216267_102874"/>
<evidence type="ECO:0000259" key="1">
    <source>
        <dbReference type="SMART" id="SM00873"/>
    </source>
</evidence>
<dbReference type="GO" id="GO:0004826">
    <property type="term" value="F:phenylalanine-tRNA ligase activity"/>
    <property type="evidence" value="ECO:0007669"/>
    <property type="project" value="InterPro"/>
</dbReference>
<dbReference type="SMART" id="SM00873">
    <property type="entry name" value="B3_4"/>
    <property type="match status" value="1"/>
</dbReference>
<dbReference type="PANTHER" id="PTHR39209:SF2">
    <property type="entry name" value="CYTOPLASMIC PROTEIN"/>
    <property type="match status" value="1"/>
</dbReference>
<dbReference type="InterPro" id="IPR020825">
    <property type="entry name" value="Phe-tRNA_synthase-like_B3/B4"/>
</dbReference>
<organism evidence="2 3">
    <name type="scientific">Actinacidiphila rubida</name>
    <dbReference type="NCBI Taxonomy" id="310780"/>
    <lineage>
        <taxon>Bacteria</taxon>
        <taxon>Bacillati</taxon>
        <taxon>Actinomycetota</taxon>
        <taxon>Actinomycetes</taxon>
        <taxon>Kitasatosporales</taxon>
        <taxon>Streptomycetaceae</taxon>
        <taxon>Actinacidiphila</taxon>
    </lineage>
</organism>
<proteinExistence type="predicted"/>
<dbReference type="GO" id="GO:0003723">
    <property type="term" value="F:RNA binding"/>
    <property type="evidence" value="ECO:0007669"/>
    <property type="project" value="InterPro"/>
</dbReference>
<keyword evidence="2" id="KW-0670">Pyruvate</keyword>
<dbReference type="SUPFAM" id="SSF56037">
    <property type="entry name" value="PheT/TilS domain"/>
    <property type="match status" value="1"/>
</dbReference>
<name>A0A1H8Q6H9_9ACTN</name>
<dbReference type="Gene3D" id="3.50.40.10">
    <property type="entry name" value="Phenylalanyl-trna Synthetase, Chain B, domain 3"/>
    <property type="match status" value="1"/>
</dbReference>
<accession>A0A1H8Q6H9</accession>
<feature type="domain" description="B3/B4 tRNA-binding" evidence="1">
    <location>
        <begin position="68"/>
        <end position="216"/>
    </location>
</feature>
<dbReference type="OrthoDB" id="276580at2"/>
<keyword evidence="3" id="KW-1185">Reference proteome</keyword>